<organism evidence="3 4">
    <name type="scientific">Lactobacillus pasteurii DSM 23907 = CRBIP 24.76</name>
    <dbReference type="NCBI Taxonomy" id="1423790"/>
    <lineage>
        <taxon>Bacteria</taxon>
        <taxon>Bacillati</taxon>
        <taxon>Bacillota</taxon>
        <taxon>Bacilli</taxon>
        <taxon>Lactobacillales</taxon>
        <taxon>Lactobacillaceae</taxon>
        <taxon>Lactobacillus</taxon>
    </lineage>
</organism>
<protein>
    <recommendedName>
        <fullName evidence="2">UPF0291 protein BN53_06375</fullName>
    </recommendedName>
</protein>
<name>I7J0H0_9LACO</name>
<comment type="subcellular location">
    <subcellularLocation>
        <location evidence="2">Cytoplasm</location>
    </subcellularLocation>
</comment>
<dbReference type="InterPro" id="IPR009242">
    <property type="entry name" value="DUF896"/>
</dbReference>
<evidence type="ECO:0000256" key="2">
    <source>
        <dbReference type="HAMAP-Rule" id="MF_01103"/>
    </source>
</evidence>
<keyword evidence="1 2" id="KW-0963">Cytoplasm</keyword>
<dbReference type="GO" id="GO:0005737">
    <property type="term" value="C:cytoplasm"/>
    <property type="evidence" value="ECO:0007669"/>
    <property type="project" value="UniProtKB-SubCell"/>
</dbReference>
<dbReference type="AlphaFoldDB" id="I7J0H0"/>
<dbReference type="PANTHER" id="PTHR37300">
    <property type="entry name" value="UPF0291 PROTEIN CBO2609/CLC_2481"/>
    <property type="match status" value="1"/>
</dbReference>
<comment type="similarity">
    <text evidence="2">Belongs to the UPF0291 family.</text>
</comment>
<dbReference type="eggNOG" id="COG4224">
    <property type="taxonomic scope" value="Bacteria"/>
</dbReference>
<dbReference type="EMBL" id="CAKD01000023">
    <property type="protein sequence ID" value="CCI85707.1"/>
    <property type="molecule type" value="Genomic_DNA"/>
</dbReference>
<dbReference type="Pfam" id="PF05979">
    <property type="entry name" value="DUF896"/>
    <property type="match status" value="1"/>
</dbReference>
<reference evidence="3 4" key="1">
    <citation type="submission" date="2012-06" db="EMBL/GenBank/DDBJ databases">
        <title>Draft Genome Sequence of Lactobacillus pasteurii CRBIP 24.76T.</title>
        <authorList>
            <person name="Cousin S."/>
            <person name="Bouchier C."/>
            <person name="Loux V."/>
            <person name="Ma L."/>
            <person name="Creno S."/>
            <person name="Bizet C."/>
            <person name="Clermont D."/>
        </authorList>
    </citation>
    <scope>NUCLEOTIDE SEQUENCE [LARGE SCALE GENOMIC DNA]</scope>
    <source>
        <strain evidence="4">CRBIP 24.76T</strain>
    </source>
</reference>
<dbReference type="RefSeq" id="WP_009560260.1">
    <property type="nucleotide sequence ID" value="NZ_AYZN01000001.1"/>
</dbReference>
<dbReference type="PATRIC" id="fig|1423790.3.peg.129"/>
<dbReference type="Proteomes" id="UP000009311">
    <property type="component" value="Unassembled WGS sequence"/>
</dbReference>
<dbReference type="Gene3D" id="1.10.287.540">
    <property type="entry name" value="Helix hairpin bin"/>
    <property type="match status" value="1"/>
</dbReference>
<evidence type="ECO:0000256" key="1">
    <source>
        <dbReference type="ARBA" id="ARBA00022490"/>
    </source>
</evidence>
<evidence type="ECO:0000313" key="3">
    <source>
        <dbReference type="EMBL" id="CCI85707.1"/>
    </source>
</evidence>
<dbReference type="STRING" id="1423790.BN53_06375"/>
<dbReference type="OrthoDB" id="390105at2"/>
<evidence type="ECO:0000313" key="4">
    <source>
        <dbReference type="Proteomes" id="UP000009311"/>
    </source>
</evidence>
<dbReference type="HAMAP" id="MF_01103">
    <property type="entry name" value="UPF0291"/>
    <property type="match status" value="1"/>
</dbReference>
<sequence length="82" mass="9790">MDKNEEKAVVDRINFLYHKKENEGLTAEEEAERKELHKKFIDNFRAGFRQQVENLVIVDKHGKDVTPEKVKRIQRKKGLRKD</sequence>
<gene>
    <name evidence="3" type="ORF">BN53_06375</name>
</gene>
<keyword evidence="4" id="KW-1185">Reference proteome</keyword>
<accession>I7J0H0</accession>
<dbReference type="SUPFAM" id="SSF158221">
    <property type="entry name" value="YnzC-like"/>
    <property type="match status" value="1"/>
</dbReference>
<proteinExistence type="inferred from homology"/>
<comment type="caution">
    <text evidence="3">The sequence shown here is derived from an EMBL/GenBank/DDBJ whole genome shotgun (WGS) entry which is preliminary data.</text>
</comment>
<dbReference type="PANTHER" id="PTHR37300:SF1">
    <property type="entry name" value="UPF0291 PROTEIN YNZC"/>
    <property type="match status" value="1"/>
</dbReference>